<dbReference type="InterPro" id="IPR011333">
    <property type="entry name" value="SKP1/BTB/POZ_sf"/>
</dbReference>
<dbReference type="Pfam" id="PF01344">
    <property type="entry name" value="Kelch_1"/>
    <property type="match status" value="1"/>
</dbReference>
<feature type="domain" description="BTB" evidence="4">
    <location>
        <begin position="402"/>
        <end position="481"/>
    </location>
</feature>
<evidence type="ECO:0000313" key="5">
    <source>
        <dbReference type="EMBL" id="CAD9466377.1"/>
    </source>
</evidence>
<protein>
    <recommendedName>
        <fullName evidence="4">BTB domain-containing protein</fullName>
    </recommendedName>
</protein>
<feature type="region of interest" description="Disordered" evidence="3">
    <location>
        <begin position="570"/>
        <end position="600"/>
    </location>
</feature>
<dbReference type="PANTHER" id="PTHR46376:SF1">
    <property type="entry name" value="LEUCINE-ZIPPER-LIKE TRANSCRIPTIONAL REGULATOR 1"/>
    <property type="match status" value="1"/>
</dbReference>
<dbReference type="SUPFAM" id="SSF117281">
    <property type="entry name" value="Kelch motif"/>
    <property type="match status" value="2"/>
</dbReference>
<dbReference type="InterPro" id="IPR051568">
    <property type="entry name" value="LZTR1/Attractin"/>
</dbReference>
<evidence type="ECO:0000259" key="4">
    <source>
        <dbReference type="PROSITE" id="PS50097"/>
    </source>
</evidence>
<dbReference type="SMART" id="SM00612">
    <property type="entry name" value="Kelch"/>
    <property type="match status" value="4"/>
</dbReference>
<dbReference type="Pfam" id="PF00651">
    <property type="entry name" value="BTB"/>
    <property type="match status" value="1"/>
</dbReference>
<feature type="region of interest" description="Disordered" evidence="3">
    <location>
        <begin position="161"/>
        <end position="189"/>
    </location>
</feature>
<feature type="compositionally biased region" description="Polar residues" evidence="3">
    <location>
        <begin position="570"/>
        <end position="579"/>
    </location>
</feature>
<dbReference type="InterPro" id="IPR015915">
    <property type="entry name" value="Kelch-typ_b-propeller"/>
</dbReference>
<evidence type="ECO:0000256" key="1">
    <source>
        <dbReference type="ARBA" id="ARBA00022441"/>
    </source>
</evidence>
<dbReference type="EMBL" id="HBGV01000501">
    <property type="protein sequence ID" value="CAD9466377.1"/>
    <property type="molecule type" value="Transcribed_RNA"/>
</dbReference>
<evidence type="ECO:0000256" key="3">
    <source>
        <dbReference type="SAM" id="MobiDB-lite"/>
    </source>
</evidence>
<dbReference type="PANTHER" id="PTHR46376">
    <property type="entry name" value="LEUCINE-ZIPPER-LIKE TRANSCRIPTIONAL REGULATOR 1"/>
    <property type="match status" value="1"/>
</dbReference>
<accession>A0A7S2GQF3</accession>
<dbReference type="CDD" id="cd14733">
    <property type="entry name" value="BACK"/>
    <property type="match status" value="1"/>
</dbReference>
<dbReference type="AlphaFoldDB" id="A0A7S2GQF3"/>
<dbReference type="Pfam" id="PF24681">
    <property type="entry name" value="Kelch_KLHDC2_KLHL20_DRC7"/>
    <property type="match status" value="2"/>
</dbReference>
<gene>
    <name evidence="5" type="ORF">HTAM1171_LOCUS337</name>
</gene>
<keyword evidence="2" id="KW-0677">Repeat</keyword>
<dbReference type="InterPro" id="IPR006652">
    <property type="entry name" value="Kelch_1"/>
</dbReference>
<feature type="region of interest" description="Disordered" evidence="3">
    <location>
        <begin position="1"/>
        <end position="32"/>
    </location>
</feature>
<dbReference type="InterPro" id="IPR000210">
    <property type="entry name" value="BTB/POZ_dom"/>
</dbReference>
<dbReference type="SMART" id="SM00225">
    <property type="entry name" value="BTB"/>
    <property type="match status" value="1"/>
</dbReference>
<dbReference type="Gene3D" id="3.30.710.10">
    <property type="entry name" value="Potassium Channel Kv1.1, Chain A"/>
    <property type="match status" value="1"/>
</dbReference>
<dbReference type="Gene3D" id="2.120.10.80">
    <property type="entry name" value="Kelch-type beta propeller"/>
    <property type="match status" value="2"/>
</dbReference>
<evidence type="ECO:0000256" key="2">
    <source>
        <dbReference type="ARBA" id="ARBA00022737"/>
    </source>
</evidence>
<dbReference type="GO" id="GO:0005794">
    <property type="term" value="C:Golgi apparatus"/>
    <property type="evidence" value="ECO:0007669"/>
    <property type="project" value="TreeGrafter"/>
</dbReference>
<organism evidence="5">
    <name type="scientific">Helicotheca tamesis</name>
    <dbReference type="NCBI Taxonomy" id="374047"/>
    <lineage>
        <taxon>Eukaryota</taxon>
        <taxon>Sar</taxon>
        <taxon>Stramenopiles</taxon>
        <taxon>Ochrophyta</taxon>
        <taxon>Bacillariophyta</taxon>
        <taxon>Mediophyceae</taxon>
        <taxon>Lithodesmiophycidae</taxon>
        <taxon>Lithodesmiales</taxon>
        <taxon>Lithodesmiaceae</taxon>
        <taxon>Helicotheca</taxon>
    </lineage>
</organism>
<dbReference type="SUPFAM" id="SSF54695">
    <property type="entry name" value="POZ domain"/>
    <property type="match status" value="1"/>
</dbReference>
<sequence length="600" mass="66466">MADHGQPQPDDVHGGAGVGVGAASSSNATAAGGEPINMQRVQQDHQALTWSRVTTAAGSALPPPRSGAASVVVKGRLYMFGGYGGGTGRLDDFYSFSFDTCTWEEVNVLSAEKPGCRENNGVVIGDSSRVYLFGGYNGTAWLNDLWMFDIDTQRWTCIQESSDPHSHSTADDSNSALGDPPRPRPALGSTVPSRRFGYVSVVHDNKFVLFGGFDGSRWLNDMYEFDFRTNTWTEIHARGQLPSVRSCPAWAKDETHVYIQGGYDGVERKADFFACDLKTYTWTEMPCRGTPPSPRYFHSCCLYGNKMYAYGGYSGSERLADMYAYDFETNHWSEVDCTNGECPSGRSSLVAQVYENSMYIFGGYNGLTVLNDFYKFRLKPVSVPPPALVQDLQRLINRPELCDVTFLVEGKEIHANRAILAVRSEYFKVMLFSGGMRESLQSSSDGMDSGYRPPIELKDVSHPVFLKVLEYLYTDSVSDVSLEIGVPLLITSERFMLDRLKALCEDSIRREINVDNVIGIFIASHRHNAIGLKDIALEFILKNLNDPTIMVGLSDLKSEPDLLVEIIKRNSTSQPTTPREASHQPAGPFGNSSEWSGTRR</sequence>
<keyword evidence="1" id="KW-0880">Kelch repeat</keyword>
<feature type="compositionally biased region" description="Low complexity" evidence="3">
    <location>
        <begin position="21"/>
        <end position="32"/>
    </location>
</feature>
<name>A0A7S2GQF3_9STRA</name>
<proteinExistence type="predicted"/>
<dbReference type="PROSITE" id="PS50097">
    <property type="entry name" value="BTB"/>
    <property type="match status" value="1"/>
</dbReference>
<feature type="compositionally biased region" description="Polar residues" evidence="3">
    <location>
        <begin position="590"/>
        <end position="600"/>
    </location>
</feature>
<reference evidence="5" key="1">
    <citation type="submission" date="2021-01" db="EMBL/GenBank/DDBJ databases">
        <authorList>
            <person name="Corre E."/>
            <person name="Pelletier E."/>
            <person name="Niang G."/>
            <person name="Scheremetjew M."/>
            <person name="Finn R."/>
            <person name="Kale V."/>
            <person name="Holt S."/>
            <person name="Cochrane G."/>
            <person name="Meng A."/>
            <person name="Brown T."/>
            <person name="Cohen L."/>
        </authorList>
    </citation>
    <scope>NUCLEOTIDE SEQUENCE</scope>
    <source>
        <strain evidence="5">CCMP826</strain>
    </source>
</reference>